<dbReference type="Proteomes" id="UP000299102">
    <property type="component" value="Unassembled WGS sequence"/>
</dbReference>
<reference evidence="1 2" key="1">
    <citation type="journal article" date="2019" name="Commun. Biol.">
        <title>The bagworm genome reveals a unique fibroin gene that provides high tensile strength.</title>
        <authorList>
            <person name="Kono N."/>
            <person name="Nakamura H."/>
            <person name="Ohtoshi R."/>
            <person name="Tomita M."/>
            <person name="Numata K."/>
            <person name="Arakawa K."/>
        </authorList>
    </citation>
    <scope>NUCLEOTIDE SEQUENCE [LARGE SCALE GENOMIC DNA]</scope>
</reference>
<dbReference type="AlphaFoldDB" id="A0A4C1W5S9"/>
<sequence>MRERGRPRSIKRTRVGITLRVTMRIDAFAVVIGKSDSARRGVQFYQGGDGCELHPKPRPCDIEIRGLSVSVWNRKIVGRLSSGVIKTAHDIHTHAQCRRRRRAVN</sequence>
<keyword evidence="2" id="KW-1185">Reference proteome</keyword>
<protein>
    <submittedName>
        <fullName evidence="1">Uncharacterized protein</fullName>
    </submittedName>
</protein>
<evidence type="ECO:0000313" key="2">
    <source>
        <dbReference type="Proteomes" id="UP000299102"/>
    </source>
</evidence>
<evidence type="ECO:0000313" key="1">
    <source>
        <dbReference type="EMBL" id="GBP46373.1"/>
    </source>
</evidence>
<gene>
    <name evidence="1" type="ORF">EVAR_36352_1</name>
</gene>
<organism evidence="1 2">
    <name type="scientific">Eumeta variegata</name>
    <name type="common">Bagworm moth</name>
    <name type="synonym">Eumeta japonica</name>
    <dbReference type="NCBI Taxonomy" id="151549"/>
    <lineage>
        <taxon>Eukaryota</taxon>
        <taxon>Metazoa</taxon>
        <taxon>Ecdysozoa</taxon>
        <taxon>Arthropoda</taxon>
        <taxon>Hexapoda</taxon>
        <taxon>Insecta</taxon>
        <taxon>Pterygota</taxon>
        <taxon>Neoptera</taxon>
        <taxon>Endopterygota</taxon>
        <taxon>Lepidoptera</taxon>
        <taxon>Glossata</taxon>
        <taxon>Ditrysia</taxon>
        <taxon>Tineoidea</taxon>
        <taxon>Psychidae</taxon>
        <taxon>Oiketicinae</taxon>
        <taxon>Eumeta</taxon>
    </lineage>
</organism>
<dbReference type="EMBL" id="BGZK01000482">
    <property type="protein sequence ID" value="GBP46373.1"/>
    <property type="molecule type" value="Genomic_DNA"/>
</dbReference>
<accession>A0A4C1W5S9</accession>
<proteinExistence type="predicted"/>
<name>A0A4C1W5S9_EUMVA</name>
<comment type="caution">
    <text evidence="1">The sequence shown here is derived from an EMBL/GenBank/DDBJ whole genome shotgun (WGS) entry which is preliminary data.</text>
</comment>